<dbReference type="EMBL" id="JABAFR010000061">
    <property type="protein sequence ID" value="NME45561.1"/>
    <property type="molecule type" value="Genomic_DNA"/>
</dbReference>
<evidence type="ECO:0000313" key="5">
    <source>
        <dbReference type="Proteomes" id="UP000540014"/>
    </source>
</evidence>
<reference evidence="1" key="3">
    <citation type="submission" date="2023-01" db="EMBL/GenBank/DDBJ databases">
        <title>Human gut microbiome strain richness.</title>
        <authorList>
            <person name="Chen-Liaw A."/>
        </authorList>
    </citation>
    <scope>NUCLEOTIDE SEQUENCE</scope>
    <source>
        <strain evidence="1">D8_m1001271B151109d0_201107</strain>
    </source>
</reference>
<dbReference type="RefSeq" id="WP_117447164.1">
    <property type="nucleotide sequence ID" value="NZ_CALZNX010000017.1"/>
</dbReference>
<evidence type="ECO:0000313" key="1">
    <source>
        <dbReference type="EMBL" id="MDB7982316.1"/>
    </source>
</evidence>
<organism evidence="3 4">
    <name type="scientific">Faecalicoccus pleomorphus</name>
    <dbReference type="NCBI Taxonomy" id="1323"/>
    <lineage>
        <taxon>Bacteria</taxon>
        <taxon>Bacillati</taxon>
        <taxon>Bacillota</taxon>
        <taxon>Erysipelotrichia</taxon>
        <taxon>Erysipelotrichales</taxon>
        <taxon>Erysipelotrichaceae</taxon>
        <taxon>Faecalicoccus</taxon>
    </lineage>
</organism>
<evidence type="ECO:0000313" key="2">
    <source>
        <dbReference type="EMBL" id="NME45561.1"/>
    </source>
</evidence>
<dbReference type="Proteomes" id="UP000260721">
    <property type="component" value="Unassembled WGS sequence"/>
</dbReference>
<dbReference type="EMBL" id="JAQLXO010000007">
    <property type="protein sequence ID" value="MDB7982316.1"/>
    <property type="molecule type" value="Genomic_DNA"/>
</dbReference>
<sequence>MECKPGVLEINAIDLIKVMKKENDTECNKMAYTMALDHLLRGAMEGADNEPYITLYGSYFVLLQDDERIDRREISRNRDRIKRYKRNGS</sequence>
<dbReference type="Proteomes" id="UP001212981">
    <property type="component" value="Unassembled WGS sequence"/>
</dbReference>
<evidence type="ECO:0000313" key="4">
    <source>
        <dbReference type="Proteomes" id="UP000260721"/>
    </source>
</evidence>
<dbReference type="AlphaFoldDB" id="A0A3E3DVZ0"/>
<name>A0A3E3DVZ0_9FIRM</name>
<dbReference type="EMBL" id="QUSK01000033">
    <property type="protein sequence ID" value="RGD73266.1"/>
    <property type="molecule type" value="Genomic_DNA"/>
</dbReference>
<reference evidence="2 5" key="2">
    <citation type="submission" date="2020-04" db="EMBL/GenBank/DDBJ databases">
        <authorList>
            <person name="Hitch T.C.A."/>
            <person name="Wylensek D."/>
            <person name="Clavel T."/>
        </authorList>
    </citation>
    <scope>NUCLEOTIDE SEQUENCE [LARGE SCALE GENOMIC DNA]</scope>
    <source>
        <strain evidence="2 5">BSM-383-APC-22F</strain>
    </source>
</reference>
<comment type="caution">
    <text evidence="3">The sequence shown here is derived from an EMBL/GenBank/DDBJ whole genome shotgun (WGS) entry which is preliminary data.</text>
</comment>
<reference evidence="3 4" key="1">
    <citation type="submission" date="2018-08" db="EMBL/GenBank/DDBJ databases">
        <title>A genome reference for cultivated species of the human gut microbiota.</title>
        <authorList>
            <person name="Zou Y."/>
            <person name="Xue W."/>
            <person name="Luo G."/>
        </authorList>
    </citation>
    <scope>NUCLEOTIDE SEQUENCE [LARGE SCALE GENOMIC DNA]</scope>
    <source>
        <strain evidence="3 4">TF08-11</strain>
    </source>
</reference>
<protein>
    <submittedName>
        <fullName evidence="3">Uncharacterized protein</fullName>
    </submittedName>
</protein>
<accession>A0A3E3DVZ0</accession>
<dbReference type="Proteomes" id="UP000540014">
    <property type="component" value="Unassembled WGS sequence"/>
</dbReference>
<evidence type="ECO:0000313" key="3">
    <source>
        <dbReference type="EMBL" id="RGD73266.1"/>
    </source>
</evidence>
<gene>
    <name evidence="3" type="ORF">DXC78_11590</name>
    <name evidence="2" type="ORF">HF861_11890</name>
    <name evidence="1" type="ORF">PND82_05735</name>
</gene>
<proteinExistence type="predicted"/>